<keyword evidence="2" id="KW-1185">Reference proteome</keyword>
<accession>A0ABQ0K0H3</accession>
<gene>
    <name evidence="1" type="ORF">BROSI_A2959</name>
</gene>
<dbReference type="Proteomes" id="UP000032309">
    <property type="component" value="Unassembled WGS sequence"/>
</dbReference>
<dbReference type="EMBL" id="BAFN01000001">
    <property type="protein sequence ID" value="GAN34423.1"/>
    <property type="molecule type" value="Genomic_DNA"/>
</dbReference>
<evidence type="ECO:0000313" key="1">
    <source>
        <dbReference type="EMBL" id="GAN34423.1"/>
    </source>
</evidence>
<proteinExistence type="predicted"/>
<protein>
    <submittedName>
        <fullName evidence="1">Arsenite efflux pump ACR3 and related permeases</fullName>
    </submittedName>
</protein>
<reference evidence="2" key="1">
    <citation type="journal article" date="2015" name="Genome Announc.">
        <title>Draft Genome Sequence of an Anaerobic Ammonium-Oxidizing Bacterium, "Candidatus Brocadia sinica".</title>
        <authorList>
            <person name="Oshiki M."/>
            <person name="Shinyako-Hata K."/>
            <person name="Satoh H."/>
            <person name="Okabe S."/>
        </authorList>
    </citation>
    <scope>NUCLEOTIDE SEQUENCE [LARGE SCALE GENOMIC DNA]</scope>
    <source>
        <strain evidence="2">JPN1</strain>
    </source>
</reference>
<organism evidence="1 2">
    <name type="scientific">Candidatus Brocadia sinica JPN1</name>
    <dbReference type="NCBI Taxonomy" id="1197129"/>
    <lineage>
        <taxon>Bacteria</taxon>
        <taxon>Pseudomonadati</taxon>
        <taxon>Planctomycetota</taxon>
        <taxon>Candidatus Brocadiia</taxon>
        <taxon>Candidatus Brocadiales</taxon>
        <taxon>Candidatus Brocadiaceae</taxon>
        <taxon>Candidatus Brocadia</taxon>
    </lineage>
</organism>
<comment type="caution">
    <text evidence="1">The sequence shown here is derived from an EMBL/GenBank/DDBJ whole genome shotgun (WGS) entry which is preliminary data.</text>
</comment>
<name>A0ABQ0K0H3_9BACT</name>
<sequence length="33" mass="3733">MPLSEILIAELGRVPEDVQNILLSLKDVWIKSL</sequence>
<evidence type="ECO:0000313" key="2">
    <source>
        <dbReference type="Proteomes" id="UP000032309"/>
    </source>
</evidence>